<keyword evidence="6 7" id="KW-0378">Hydrolase</keyword>
<dbReference type="CDD" id="cd05822">
    <property type="entry name" value="TLP_HIUase"/>
    <property type="match status" value="1"/>
</dbReference>
<accession>A0A8J2T5C3</accession>
<sequence>MANNPVTCHILDTTSGKPAANVVCCIYKIDLIDSTLAEGDKILMEPSQSQPFAMARTNDDGRVPEWIFEPAPAKRDYLKTVGILERDGKLQWDTLVQGTYKIRFQVGKYFASLGQKNFHPFVDIMFTVEDPRHYHIPLLLSNYGYTTYRGS</sequence>
<dbReference type="AlphaFoldDB" id="A0A8J2T5C3"/>
<gene>
    <name evidence="9" type="ORF">BN860_12156g</name>
</gene>
<comment type="subunit">
    <text evidence="4 7">Homotetramer.</text>
</comment>
<dbReference type="EMBL" id="HG316455">
    <property type="protein sequence ID" value="CDF88519.1"/>
    <property type="molecule type" value="Genomic_DNA"/>
</dbReference>
<keyword evidence="5 7" id="KW-0659">Purine metabolism</keyword>
<dbReference type="GO" id="GO:0033971">
    <property type="term" value="F:hydroxyisourate hydrolase activity"/>
    <property type="evidence" value="ECO:0007669"/>
    <property type="project" value="UniProtKB-EC"/>
</dbReference>
<protein>
    <recommendedName>
        <fullName evidence="7">5-hydroxyisourate hydrolase</fullName>
        <shortName evidence="7">HIU hydrolase</shortName>
        <shortName evidence="7">HIUHase</shortName>
        <ecNumber evidence="7">3.5.2.17</ecNumber>
    </recommendedName>
</protein>
<dbReference type="Pfam" id="PF00576">
    <property type="entry name" value="Transthyretin"/>
    <property type="match status" value="1"/>
</dbReference>
<comment type="function">
    <text evidence="2">Catalyzes the hydrolysis of 5-hydroxyisourate (HIU) to 2-oxo-4-hydroxy-4-carboxy-5-ureidoimidazoline (OHCU).</text>
</comment>
<evidence type="ECO:0000256" key="3">
    <source>
        <dbReference type="ARBA" id="ARBA00009850"/>
    </source>
</evidence>
<comment type="similarity">
    <text evidence="3 7">Belongs to the transthyretin family. 5-hydroxyisourate hydrolase subfamily.</text>
</comment>
<evidence type="ECO:0000256" key="7">
    <source>
        <dbReference type="RuleBase" id="RU361270"/>
    </source>
</evidence>
<dbReference type="InterPro" id="IPR014306">
    <property type="entry name" value="Hydroxyisourate_hydrolase"/>
</dbReference>
<evidence type="ECO:0000256" key="5">
    <source>
        <dbReference type="ARBA" id="ARBA00022631"/>
    </source>
</evidence>
<organism evidence="9 10">
    <name type="scientific">Zygosaccharomyces bailii (strain CLIB 213 / ATCC 58445 / CBS 680 / BCRC 21525 / NBRC 1098 / NCYC 1416 / NRRL Y-2227)</name>
    <dbReference type="NCBI Taxonomy" id="1333698"/>
    <lineage>
        <taxon>Eukaryota</taxon>
        <taxon>Fungi</taxon>
        <taxon>Dikarya</taxon>
        <taxon>Ascomycota</taxon>
        <taxon>Saccharomycotina</taxon>
        <taxon>Saccharomycetes</taxon>
        <taxon>Saccharomycetales</taxon>
        <taxon>Saccharomycetaceae</taxon>
        <taxon>Zygosaccharomyces</taxon>
    </lineage>
</organism>
<evidence type="ECO:0000259" key="8">
    <source>
        <dbReference type="Pfam" id="PF00576"/>
    </source>
</evidence>
<dbReference type="PANTHER" id="PTHR10395">
    <property type="entry name" value="URICASE AND TRANSTHYRETIN-RELATED"/>
    <property type="match status" value="1"/>
</dbReference>
<evidence type="ECO:0000313" key="10">
    <source>
        <dbReference type="Proteomes" id="UP000019375"/>
    </source>
</evidence>
<dbReference type="InterPro" id="IPR023416">
    <property type="entry name" value="Transthyretin/HIU_hydrolase_d"/>
</dbReference>
<dbReference type="NCBIfam" id="TIGR02962">
    <property type="entry name" value="hdxy_isourate"/>
    <property type="match status" value="1"/>
</dbReference>
<name>A0A8J2T5C3_ZYGB2</name>
<dbReference type="OrthoDB" id="10265230at2759"/>
<dbReference type="GO" id="GO:0006144">
    <property type="term" value="P:purine nucleobase metabolic process"/>
    <property type="evidence" value="ECO:0007669"/>
    <property type="project" value="UniProtKB-KW"/>
</dbReference>
<dbReference type="SUPFAM" id="SSF49472">
    <property type="entry name" value="Transthyretin (synonym: prealbumin)"/>
    <property type="match status" value="1"/>
</dbReference>
<evidence type="ECO:0000256" key="6">
    <source>
        <dbReference type="ARBA" id="ARBA00022801"/>
    </source>
</evidence>
<evidence type="ECO:0000256" key="2">
    <source>
        <dbReference type="ARBA" id="ARBA00002704"/>
    </source>
</evidence>
<evidence type="ECO:0000256" key="4">
    <source>
        <dbReference type="ARBA" id="ARBA00011881"/>
    </source>
</evidence>
<comment type="catalytic activity">
    <reaction evidence="1 7">
        <text>5-hydroxyisourate + H2O = 5-hydroxy-2-oxo-4-ureido-2,5-dihydro-1H-imidazole-5-carboxylate + H(+)</text>
        <dbReference type="Rhea" id="RHEA:23736"/>
        <dbReference type="ChEBI" id="CHEBI:15377"/>
        <dbReference type="ChEBI" id="CHEBI:15378"/>
        <dbReference type="ChEBI" id="CHEBI:18072"/>
        <dbReference type="ChEBI" id="CHEBI:58639"/>
        <dbReference type="EC" id="3.5.2.17"/>
    </reaction>
</comment>
<dbReference type="Gene3D" id="2.60.40.180">
    <property type="entry name" value="Transthyretin/hydroxyisourate hydrolase domain"/>
    <property type="match status" value="1"/>
</dbReference>
<evidence type="ECO:0000313" key="9">
    <source>
        <dbReference type="EMBL" id="CDF88519.1"/>
    </source>
</evidence>
<dbReference type="PANTHER" id="PTHR10395:SF7">
    <property type="entry name" value="5-HYDROXYISOURATE HYDROLASE"/>
    <property type="match status" value="1"/>
</dbReference>
<feature type="domain" description="Transthyretin/hydroxyisourate hydrolase" evidence="8">
    <location>
        <begin position="6"/>
        <end position="150"/>
    </location>
</feature>
<dbReference type="InterPro" id="IPR036817">
    <property type="entry name" value="Transthyretin/HIU_hydrolase_sf"/>
</dbReference>
<dbReference type="Proteomes" id="UP000019375">
    <property type="component" value="Unassembled WGS sequence"/>
</dbReference>
<proteinExistence type="inferred from homology"/>
<reference evidence="10" key="1">
    <citation type="journal article" date="2013" name="Genome Announc.">
        <title>Genome sequence of the food spoilage yeast Zygosaccharomyces bailii CLIB 213(T).</title>
        <authorList>
            <person name="Galeote V."/>
            <person name="Bigey F."/>
            <person name="Devillers H."/>
            <person name="Neuveglise C."/>
            <person name="Dequin S."/>
        </authorList>
    </citation>
    <scope>NUCLEOTIDE SEQUENCE [LARGE SCALE GENOMIC DNA]</scope>
    <source>
        <strain evidence="10">CLIB 213 / ATCC 58445 / CBS 680 / CCRC 21525 / NBRC 1098 / NCYC 1416 / NRRL Y-2227</strain>
    </source>
</reference>
<dbReference type="EC" id="3.5.2.17" evidence="7"/>
<evidence type="ECO:0000256" key="1">
    <source>
        <dbReference type="ARBA" id="ARBA00001043"/>
    </source>
</evidence>
<keyword evidence="10" id="KW-1185">Reference proteome</keyword>